<feature type="transmembrane region" description="Helical" evidence="3">
    <location>
        <begin position="446"/>
        <end position="467"/>
    </location>
</feature>
<evidence type="ECO:0000256" key="1">
    <source>
        <dbReference type="ARBA" id="ARBA00022967"/>
    </source>
</evidence>
<feature type="compositionally biased region" description="Acidic residues" evidence="2">
    <location>
        <begin position="414"/>
        <end position="424"/>
    </location>
</feature>
<reference evidence="4 5" key="1">
    <citation type="submission" date="2022-06" db="EMBL/GenBank/DDBJ databases">
        <title>Isolation of gut microbiota from human fecal samples.</title>
        <authorList>
            <person name="Pamer E.G."/>
            <person name="Barat B."/>
            <person name="Waligurski E."/>
            <person name="Medina S."/>
            <person name="Paddock L."/>
            <person name="Mostad J."/>
        </authorList>
    </citation>
    <scope>NUCLEOTIDE SEQUENCE [LARGE SCALE GENOMIC DNA]</scope>
    <source>
        <strain evidence="4 5">DFI.9.73</strain>
    </source>
</reference>
<feature type="transmembrane region" description="Helical" evidence="3">
    <location>
        <begin position="543"/>
        <end position="562"/>
    </location>
</feature>
<dbReference type="Gene3D" id="3.40.50.1000">
    <property type="entry name" value="HAD superfamily/HAD-like"/>
    <property type="match status" value="1"/>
</dbReference>
<dbReference type="SUPFAM" id="SSF81660">
    <property type="entry name" value="Metal cation-transporting ATPase, ATP-binding domain N"/>
    <property type="match status" value="1"/>
</dbReference>
<dbReference type="InterPro" id="IPR023214">
    <property type="entry name" value="HAD_sf"/>
</dbReference>
<evidence type="ECO:0000256" key="3">
    <source>
        <dbReference type="SAM" id="Phobius"/>
    </source>
</evidence>
<feature type="transmembrane region" description="Helical" evidence="3">
    <location>
        <begin position="974"/>
        <end position="991"/>
    </location>
</feature>
<feature type="compositionally biased region" description="Basic residues" evidence="2">
    <location>
        <begin position="96"/>
        <end position="112"/>
    </location>
</feature>
<dbReference type="RefSeq" id="WP_066861564.1">
    <property type="nucleotide sequence ID" value="NZ_CABKVV010000012.1"/>
</dbReference>
<comment type="caution">
    <text evidence="4">The sequence shown here is derived from an EMBL/GenBank/DDBJ whole genome shotgun (WGS) entry which is preliminary data.</text>
</comment>
<dbReference type="EMBL" id="JANFZH010000049">
    <property type="protein sequence ID" value="MCQ4841446.1"/>
    <property type="molecule type" value="Genomic_DNA"/>
</dbReference>
<keyword evidence="3" id="KW-0812">Transmembrane</keyword>
<dbReference type="Gene3D" id="3.40.1110.10">
    <property type="entry name" value="Calcium-transporting ATPase, cytoplasmic domain N"/>
    <property type="match status" value="1"/>
</dbReference>
<protein>
    <recommendedName>
        <fullName evidence="6">Cu+-exporting ATPase</fullName>
    </recommendedName>
</protein>
<sequence length="997" mass="109248">MGEGNHQEFSLEDILEEQRRQRAKQSVEEPPEELPQEAPPEAEQEPAQQRQDQNPQHGGTEPAEEAEDLNAFATGRVSVPGVSQEMQEPAGEGDGKKKKKKKKGGLFGRKKRAPDFDEGEDMYYGIQLKPLDEYRKGFDPVTGEFTLGEDSFKALFDDSKQAIDDEVEANFQKLQKERRRRVAEAVQTAGVDEEQIADELGIVAPMPVTAFAADPYAKQHGIDVEGAGSSKEELPEFQRAMLETSGDKTMEIKLNVLNDTVEIQRVKEMPAVSEESVNKILSSAVEKEEELPTEQALPDEQETPQAEELPPVPDQPVPERQPDAEPAAASQETVIVGRPLGEIPQVASIYEYRSRGIPTHIINADVIQSALLSESEELRRTAEELESKRVPRKRVRNKKLEEEHVEAEPVPEVQTEESIDDYTGPEDAKSISHELRGDMRELTLRMLITGVCTVLLTIVNLIFGGKFSSTAVGDLGSAPYVYLIVTLVFLGVSIGICYRTIGNGLRALFSFNANSDSAAAVASVAVLVQTVFSLFFSSDLAEGKLHLYAVVLSAILFVNAAGKQTMLRRIHSNFRFVTSREQKYSVRTFDDYNTSLKMTKDCVAEKPLIAYQCKTGFLKRFLELSYNPDPAETASQFLAPIGLIASLVLCIACLLVTRSVPTALSALAAACCTCVAVANMLAVNLPISRLCKTARRAGAMVVGYEGVEELSNVNAVLVDAEELFPLGTVVLNGIRTFGGRTSAEEAIMAASALMKEAGGPLSGVFEQVISENEEALPEVENISYEDEHGITGRVNGRRIYIGNRALLVNHQIEAPAREEETQYSSGNKQVVYLAVDNALAAMLVLTYTADRRRKNELQRLEDSGVSVVIRTNDMNVTPQLVSRLFGVDAASVGVLGSQLSEVGRKLMSGSIPRADAKVATKGRVESLMSVVSACVHERRSMGLIVALQNAAVILGFVLVAFLSCFGGMKQLTSFVLFVFELFWLLVILLLPKLRRPY</sequence>
<feature type="region of interest" description="Disordered" evidence="2">
    <location>
        <begin position="401"/>
        <end position="427"/>
    </location>
</feature>
<dbReference type="Proteomes" id="UP001524473">
    <property type="component" value="Unassembled WGS sequence"/>
</dbReference>
<feature type="transmembrane region" description="Helical" evidence="3">
    <location>
        <begin position="518"/>
        <end position="537"/>
    </location>
</feature>
<name>A0ABT1S3C7_9FIRM</name>
<dbReference type="GeneID" id="90531566"/>
<evidence type="ECO:0000256" key="2">
    <source>
        <dbReference type="SAM" id="MobiDB-lite"/>
    </source>
</evidence>
<feature type="region of interest" description="Disordered" evidence="2">
    <location>
        <begin position="283"/>
        <end position="336"/>
    </location>
</feature>
<evidence type="ECO:0000313" key="5">
    <source>
        <dbReference type="Proteomes" id="UP001524473"/>
    </source>
</evidence>
<dbReference type="InterPro" id="IPR023299">
    <property type="entry name" value="ATPase_P-typ_cyto_dom_N"/>
</dbReference>
<accession>A0ABT1S3C7</accession>
<dbReference type="PANTHER" id="PTHR43520:SF8">
    <property type="entry name" value="P-TYPE CU(+) TRANSPORTER"/>
    <property type="match status" value="1"/>
</dbReference>
<feature type="transmembrane region" description="Helical" evidence="3">
    <location>
        <begin position="663"/>
        <end position="687"/>
    </location>
</feature>
<dbReference type="PANTHER" id="PTHR43520">
    <property type="entry name" value="ATP7, ISOFORM B"/>
    <property type="match status" value="1"/>
</dbReference>
<feature type="compositionally biased region" description="Acidic residues" evidence="2">
    <location>
        <begin position="287"/>
        <end position="302"/>
    </location>
</feature>
<evidence type="ECO:0000313" key="4">
    <source>
        <dbReference type="EMBL" id="MCQ4841446.1"/>
    </source>
</evidence>
<gene>
    <name evidence="4" type="ORF">NE695_16165</name>
</gene>
<feature type="region of interest" description="Disordered" evidence="2">
    <location>
        <begin position="1"/>
        <end position="117"/>
    </location>
</feature>
<feature type="compositionally biased region" description="Low complexity" evidence="2">
    <location>
        <begin position="45"/>
        <end position="56"/>
    </location>
</feature>
<feature type="transmembrane region" description="Helical" evidence="3">
    <location>
        <begin position="479"/>
        <end position="498"/>
    </location>
</feature>
<evidence type="ECO:0008006" key="6">
    <source>
        <dbReference type="Google" id="ProtNLM"/>
    </source>
</evidence>
<feature type="compositionally biased region" description="Acidic residues" evidence="2">
    <location>
        <begin position="29"/>
        <end position="44"/>
    </location>
</feature>
<organism evidence="4 5">
    <name type="scientific">Neglectibacter timonensis</name>
    <dbReference type="NCBI Taxonomy" id="1776382"/>
    <lineage>
        <taxon>Bacteria</taxon>
        <taxon>Bacillati</taxon>
        <taxon>Bacillota</taxon>
        <taxon>Clostridia</taxon>
        <taxon>Eubacteriales</taxon>
        <taxon>Oscillospiraceae</taxon>
        <taxon>Neglectibacter</taxon>
    </lineage>
</organism>
<feature type="transmembrane region" description="Helical" evidence="3">
    <location>
        <begin position="946"/>
        <end position="968"/>
    </location>
</feature>
<keyword evidence="1" id="KW-1278">Translocase</keyword>
<keyword evidence="3" id="KW-1133">Transmembrane helix</keyword>
<keyword evidence="5" id="KW-1185">Reference proteome</keyword>
<keyword evidence="3" id="KW-0472">Membrane</keyword>
<proteinExistence type="predicted"/>
<feature type="transmembrane region" description="Helical" evidence="3">
    <location>
        <begin position="637"/>
        <end position="657"/>
    </location>
</feature>